<dbReference type="GO" id="GO:0004527">
    <property type="term" value="F:exonuclease activity"/>
    <property type="evidence" value="ECO:0007669"/>
    <property type="project" value="UniProtKB-KW"/>
</dbReference>
<name>A0A0J7KJ33_LASNI</name>
<keyword evidence="1" id="KW-0378">Hydrolase</keyword>
<evidence type="ECO:0000313" key="2">
    <source>
        <dbReference type="Proteomes" id="UP000036403"/>
    </source>
</evidence>
<keyword evidence="1" id="KW-0269">Exonuclease</keyword>
<keyword evidence="2" id="KW-1185">Reference proteome</keyword>
<keyword evidence="1" id="KW-0540">Nuclease</keyword>
<protein>
    <submittedName>
        <fullName evidence="1">5-3 exonuclease</fullName>
    </submittedName>
</protein>
<accession>A0A0J7KJ33</accession>
<dbReference type="EMBL" id="LBMM01006858">
    <property type="protein sequence ID" value="KMQ90259.1"/>
    <property type="molecule type" value="Genomic_DNA"/>
</dbReference>
<proteinExistence type="predicted"/>
<dbReference type="AlphaFoldDB" id="A0A0J7KJ33"/>
<sequence length="98" mass="10773">MRKRPKYLFHPQARQSMERPKMDIANAHPGVAGTGKLAAGKLAAIFAERIIYAIPFPMRDKKGSSMPKNIAINEQIARGITQNPIKGTAIKFAKTNQG</sequence>
<dbReference type="Proteomes" id="UP000036403">
    <property type="component" value="Unassembled WGS sequence"/>
</dbReference>
<comment type="caution">
    <text evidence="1">The sequence shown here is derived from an EMBL/GenBank/DDBJ whole genome shotgun (WGS) entry which is preliminary data.</text>
</comment>
<dbReference type="PaxDb" id="67767-A0A0J7KJ33"/>
<evidence type="ECO:0000313" key="1">
    <source>
        <dbReference type="EMBL" id="KMQ90259.1"/>
    </source>
</evidence>
<gene>
    <name evidence="1" type="ORF">RF55_10004</name>
</gene>
<organism evidence="1 2">
    <name type="scientific">Lasius niger</name>
    <name type="common">Black garden ant</name>
    <dbReference type="NCBI Taxonomy" id="67767"/>
    <lineage>
        <taxon>Eukaryota</taxon>
        <taxon>Metazoa</taxon>
        <taxon>Ecdysozoa</taxon>
        <taxon>Arthropoda</taxon>
        <taxon>Hexapoda</taxon>
        <taxon>Insecta</taxon>
        <taxon>Pterygota</taxon>
        <taxon>Neoptera</taxon>
        <taxon>Endopterygota</taxon>
        <taxon>Hymenoptera</taxon>
        <taxon>Apocrita</taxon>
        <taxon>Aculeata</taxon>
        <taxon>Formicoidea</taxon>
        <taxon>Formicidae</taxon>
        <taxon>Formicinae</taxon>
        <taxon>Lasius</taxon>
        <taxon>Lasius</taxon>
    </lineage>
</organism>
<reference evidence="1 2" key="1">
    <citation type="submission" date="2015-04" db="EMBL/GenBank/DDBJ databases">
        <title>Lasius niger genome sequencing.</title>
        <authorList>
            <person name="Konorov E.A."/>
            <person name="Nikitin M.A."/>
            <person name="Kirill M.V."/>
            <person name="Chang P."/>
        </authorList>
    </citation>
    <scope>NUCLEOTIDE SEQUENCE [LARGE SCALE GENOMIC DNA]</scope>
    <source>
        <tissue evidence="1">Whole</tissue>
    </source>
</reference>